<proteinExistence type="predicted"/>
<evidence type="ECO:0000256" key="1">
    <source>
        <dbReference type="SAM" id="Phobius"/>
    </source>
</evidence>
<dbReference type="Proteomes" id="UP000236370">
    <property type="component" value="Unassembled WGS sequence"/>
</dbReference>
<evidence type="ECO:0000313" key="2">
    <source>
        <dbReference type="EMBL" id="PNI55382.1"/>
    </source>
</evidence>
<name>A0A2J8M787_PANTR</name>
<accession>A0A2J8M787</accession>
<protein>
    <submittedName>
        <fullName evidence="2">IL10RB isoform 7</fullName>
    </submittedName>
</protein>
<keyword evidence="1" id="KW-1133">Transmembrane helix</keyword>
<dbReference type="AlphaFoldDB" id="A0A2J8M787"/>
<reference evidence="2 3" key="1">
    <citation type="submission" date="2017-12" db="EMBL/GenBank/DDBJ databases">
        <title>High-resolution comparative analysis of great ape genomes.</title>
        <authorList>
            <person name="Pollen A."/>
            <person name="Hastie A."/>
            <person name="Hormozdiari F."/>
            <person name="Dougherty M."/>
            <person name="Liu R."/>
            <person name="Chaisson M."/>
            <person name="Hoppe E."/>
            <person name="Hill C."/>
            <person name="Pang A."/>
            <person name="Hillier L."/>
            <person name="Baker C."/>
            <person name="Armstrong J."/>
            <person name="Shendure J."/>
            <person name="Paten B."/>
            <person name="Wilson R."/>
            <person name="Chao H."/>
            <person name="Schneider V."/>
            <person name="Ventura M."/>
            <person name="Kronenberg Z."/>
            <person name="Murali S."/>
            <person name="Gordon D."/>
            <person name="Cantsilieris S."/>
            <person name="Munson K."/>
            <person name="Nelson B."/>
            <person name="Raja A."/>
            <person name="Underwood J."/>
            <person name="Diekhans M."/>
            <person name="Fiddes I."/>
            <person name="Haussler D."/>
            <person name="Eichler E."/>
        </authorList>
    </citation>
    <scope>NUCLEOTIDE SEQUENCE [LARGE SCALE GENOMIC DNA]</scope>
    <source>
        <strain evidence="2">Yerkes chimp pedigree #C0471</strain>
    </source>
</reference>
<feature type="transmembrane region" description="Helical" evidence="1">
    <location>
        <begin position="6"/>
        <end position="24"/>
    </location>
</feature>
<keyword evidence="1" id="KW-0472">Membrane</keyword>
<sequence length="88" mass="9962">ILMASVFMVCLALLGCFALLWCVYKKTKYAFSPRNSLPQHLKELSGINFSTSQKHFGPQIPKGTLFFILENTMPTYQNKRQIGAFASK</sequence>
<gene>
    <name evidence="2" type="ORF">CK820_G0022680</name>
</gene>
<dbReference type="EMBL" id="NBAG03000265">
    <property type="protein sequence ID" value="PNI55382.1"/>
    <property type="molecule type" value="Genomic_DNA"/>
</dbReference>
<keyword evidence="1" id="KW-0812">Transmembrane</keyword>
<evidence type="ECO:0000313" key="3">
    <source>
        <dbReference type="Proteomes" id="UP000236370"/>
    </source>
</evidence>
<comment type="caution">
    <text evidence="2">The sequence shown here is derived from an EMBL/GenBank/DDBJ whole genome shotgun (WGS) entry which is preliminary data.</text>
</comment>
<organism evidence="2 3">
    <name type="scientific">Pan troglodytes</name>
    <name type="common">Chimpanzee</name>
    <dbReference type="NCBI Taxonomy" id="9598"/>
    <lineage>
        <taxon>Eukaryota</taxon>
        <taxon>Metazoa</taxon>
        <taxon>Chordata</taxon>
        <taxon>Craniata</taxon>
        <taxon>Vertebrata</taxon>
        <taxon>Euteleostomi</taxon>
        <taxon>Mammalia</taxon>
        <taxon>Eutheria</taxon>
        <taxon>Euarchontoglires</taxon>
        <taxon>Primates</taxon>
        <taxon>Haplorrhini</taxon>
        <taxon>Catarrhini</taxon>
        <taxon>Hominidae</taxon>
        <taxon>Pan</taxon>
    </lineage>
</organism>
<feature type="non-terminal residue" evidence="2">
    <location>
        <position position="1"/>
    </location>
</feature>